<proteinExistence type="predicted"/>
<evidence type="ECO:0000256" key="2">
    <source>
        <dbReference type="ARBA" id="ARBA00023125"/>
    </source>
</evidence>
<dbReference type="Pfam" id="PF00532">
    <property type="entry name" value="Peripla_BP_1"/>
    <property type="match status" value="1"/>
</dbReference>
<evidence type="ECO:0000256" key="3">
    <source>
        <dbReference type="ARBA" id="ARBA00023163"/>
    </source>
</evidence>
<dbReference type="Pfam" id="PF00356">
    <property type="entry name" value="LacI"/>
    <property type="match status" value="1"/>
</dbReference>
<keyword evidence="2" id="KW-0238">DNA-binding</keyword>
<keyword evidence="3" id="KW-0804">Transcription</keyword>
<dbReference type="SUPFAM" id="SSF53822">
    <property type="entry name" value="Periplasmic binding protein-like I"/>
    <property type="match status" value="1"/>
</dbReference>
<evidence type="ECO:0000313" key="6">
    <source>
        <dbReference type="Proteomes" id="UP000516444"/>
    </source>
</evidence>
<keyword evidence="6" id="KW-1185">Reference proteome</keyword>
<dbReference type="InterPro" id="IPR001761">
    <property type="entry name" value="Peripla_BP/Lac1_sug-bd_dom"/>
</dbReference>
<dbReference type="PROSITE" id="PS00356">
    <property type="entry name" value="HTH_LACI_1"/>
    <property type="match status" value="1"/>
</dbReference>
<dbReference type="Proteomes" id="UP000516444">
    <property type="component" value="Chromosome"/>
</dbReference>
<name>A0A7G1NUW2_9ACTN</name>
<dbReference type="PANTHER" id="PTHR30146:SF109">
    <property type="entry name" value="HTH-TYPE TRANSCRIPTIONAL REGULATOR GALS"/>
    <property type="match status" value="1"/>
</dbReference>
<dbReference type="GO" id="GO:0000976">
    <property type="term" value="F:transcription cis-regulatory region binding"/>
    <property type="evidence" value="ECO:0007669"/>
    <property type="project" value="TreeGrafter"/>
</dbReference>
<protein>
    <submittedName>
        <fullName evidence="5">LacI family transcriptional regulator</fullName>
    </submittedName>
</protein>
<gene>
    <name evidence="5" type="ORF">GCM10017557_02830</name>
</gene>
<dbReference type="SMART" id="SM00354">
    <property type="entry name" value="HTH_LACI"/>
    <property type="match status" value="1"/>
</dbReference>
<dbReference type="SUPFAM" id="SSF47413">
    <property type="entry name" value="lambda repressor-like DNA-binding domains"/>
    <property type="match status" value="1"/>
</dbReference>
<dbReference type="InterPro" id="IPR028082">
    <property type="entry name" value="Peripla_BP_I"/>
</dbReference>
<dbReference type="CDD" id="cd01392">
    <property type="entry name" value="HTH_LacI"/>
    <property type="match status" value="1"/>
</dbReference>
<keyword evidence="1" id="KW-0805">Transcription regulation</keyword>
<accession>A0A7G1NUW2</accession>
<dbReference type="Gene3D" id="3.40.50.2300">
    <property type="match status" value="2"/>
</dbReference>
<evidence type="ECO:0000259" key="4">
    <source>
        <dbReference type="PROSITE" id="PS50932"/>
    </source>
</evidence>
<dbReference type="PROSITE" id="PS50932">
    <property type="entry name" value="HTH_LACI_2"/>
    <property type="match status" value="1"/>
</dbReference>
<dbReference type="InterPro" id="IPR010982">
    <property type="entry name" value="Lambda_DNA-bd_dom_sf"/>
</dbReference>
<organism evidence="5 6">
    <name type="scientific">Streptomyces aurantiacus</name>
    <dbReference type="NCBI Taxonomy" id="47760"/>
    <lineage>
        <taxon>Bacteria</taxon>
        <taxon>Bacillati</taxon>
        <taxon>Actinomycetota</taxon>
        <taxon>Actinomycetes</taxon>
        <taxon>Kitasatosporales</taxon>
        <taxon>Streptomycetaceae</taxon>
        <taxon>Streptomyces</taxon>
        <taxon>Streptomyces aurantiacus group</taxon>
    </lineage>
</organism>
<dbReference type="Gene3D" id="1.10.260.40">
    <property type="entry name" value="lambda repressor-like DNA-binding domains"/>
    <property type="match status" value="1"/>
</dbReference>
<dbReference type="GO" id="GO:0003700">
    <property type="term" value="F:DNA-binding transcription factor activity"/>
    <property type="evidence" value="ECO:0007669"/>
    <property type="project" value="TreeGrafter"/>
</dbReference>
<dbReference type="KEGG" id="sgm:GCM10017557_02830"/>
<dbReference type="AlphaFoldDB" id="A0A7G1NUW2"/>
<reference evidence="5 6" key="1">
    <citation type="journal article" date="2014" name="Int. J. Syst. Evol. Microbiol.">
        <title>Complete genome sequence of Corynebacterium casei LMG S-19264T (=DSM 44701T), isolated from a smear-ripened cheese.</title>
        <authorList>
            <consortium name="US DOE Joint Genome Institute (JGI-PGF)"/>
            <person name="Walter F."/>
            <person name="Albersmeier A."/>
            <person name="Kalinowski J."/>
            <person name="Ruckert C."/>
        </authorList>
    </citation>
    <scope>NUCLEOTIDE SEQUENCE [LARGE SCALE GENOMIC DNA]</scope>
    <source>
        <strain evidence="5 6">JCM 4677</strain>
    </source>
</reference>
<dbReference type="CDD" id="cd06267">
    <property type="entry name" value="PBP1_LacI_sugar_binding-like"/>
    <property type="match status" value="1"/>
</dbReference>
<sequence length="341" mass="36559">MVQHRPGGDAGAPTMRDVAARAQVSAMTVSRVLKDDSRVSEATRERVLSAVDALGYRRNETARRLRLGGSGMIGLVVTNLANPFYSRLALGVQEVAYEHGLRVLLSNTAEQVDRERGLVEDLAARQVDGMIVVPAGGSHRHLAPAALRGMPIVLASRPPAGMDADCVLVDDFDGAEEATGRLIEDGHRRIGFLGNPPALYTGAERFRGYWAAHEAAGLAPDERHVRRGLVDVPTAERAALDLLRGTDAPTALFCTNNRLTQGAIRAVRALGVPVALAGFDDFDLADVLGLPLTIVSYDADEIGRRACQMLIDRINAGPGTPLPARRTVVPTQVIRYGTDPR</sequence>
<evidence type="ECO:0000256" key="1">
    <source>
        <dbReference type="ARBA" id="ARBA00023015"/>
    </source>
</evidence>
<dbReference type="EMBL" id="AP023440">
    <property type="protein sequence ID" value="BCL25424.1"/>
    <property type="molecule type" value="Genomic_DNA"/>
</dbReference>
<evidence type="ECO:0000313" key="5">
    <source>
        <dbReference type="EMBL" id="BCL25424.1"/>
    </source>
</evidence>
<dbReference type="PANTHER" id="PTHR30146">
    <property type="entry name" value="LACI-RELATED TRANSCRIPTIONAL REPRESSOR"/>
    <property type="match status" value="1"/>
</dbReference>
<dbReference type="InterPro" id="IPR000843">
    <property type="entry name" value="HTH_LacI"/>
</dbReference>
<dbReference type="OrthoDB" id="3595338at2"/>
<feature type="domain" description="HTH lacI-type" evidence="4">
    <location>
        <begin position="13"/>
        <end position="67"/>
    </location>
</feature>